<dbReference type="eggNOG" id="COG0438">
    <property type="taxonomic scope" value="Bacteria"/>
</dbReference>
<dbReference type="GO" id="GO:0016757">
    <property type="term" value="F:glycosyltransferase activity"/>
    <property type="evidence" value="ECO:0007669"/>
    <property type="project" value="InterPro"/>
</dbReference>
<dbReference type="Pfam" id="PF00534">
    <property type="entry name" value="Glycos_transf_1"/>
    <property type="match status" value="1"/>
</dbReference>
<accession>A1ZTP9</accession>
<evidence type="ECO:0000259" key="1">
    <source>
        <dbReference type="Pfam" id="PF00534"/>
    </source>
</evidence>
<evidence type="ECO:0000313" key="3">
    <source>
        <dbReference type="Proteomes" id="UP000004095"/>
    </source>
</evidence>
<dbReference type="RefSeq" id="WP_002701343.1">
    <property type="nucleotide sequence ID" value="NZ_AAWS01000036.1"/>
</dbReference>
<dbReference type="EMBL" id="AAWS01000036">
    <property type="protein sequence ID" value="EAY26309.1"/>
    <property type="molecule type" value="Genomic_DNA"/>
</dbReference>
<protein>
    <submittedName>
        <fullName evidence="2">Glycosyl transferase, group 1 family protein</fullName>
    </submittedName>
</protein>
<dbReference type="InterPro" id="IPR001296">
    <property type="entry name" value="Glyco_trans_1"/>
</dbReference>
<dbReference type="PANTHER" id="PTHR12526">
    <property type="entry name" value="GLYCOSYLTRANSFERASE"/>
    <property type="match status" value="1"/>
</dbReference>
<feature type="domain" description="Glycosyl transferase family 1" evidence="1">
    <location>
        <begin position="246"/>
        <end position="335"/>
    </location>
</feature>
<dbReference type="SUPFAM" id="SSF53756">
    <property type="entry name" value="UDP-Glycosyltransferase/glycogen phosphorylase"/>
    <property type="match status" value="1"/>
</dbReference>
<evidence type="ECO:0000313" key="2">
    <source>
        <dbReference type="EMBL" id="EAY26309.1"/>
    </source>
</evidence>
<organism evidence="2 3">
    <name type="scientific">Microscilla marina ATCC 23134</name>
    <dbReference type="NCBI Taxonomy" id="313606"/>
    <lineage>
        <taxon>Bacteria</taxon>
        <taxon>Pseudomonadati</taxon>
        <taxon>Bacteroidota</taxon>
        <taxon>Cytophagia</taxon>
        <taxon>Cytophagales</taxon>
        <taxon>Microscillaceae</taxon>
        <taxon>Microscilla</taxon>
    </lineage>
</organism>
<comment type="caution">
    <text evidence="2">The sequence shown here is derived from an EMBL/GenBank/DDBJ whole genome shotgun (WGS) entry which is preliminary data.</text>
</comment>
<dbReference type="Proteomes" id="UP000004095">
    <property type="component" value="Unassembled WGS sequence"/>
</dbReference>
<reference evidence="2 3" key="1">
    <citation type="submission" date="2007-01" db="EMBL/GenBank/DDBJ databases">
        <authorList>
            <person name="Haygood M."/>
            <person name="Podell S."/>
            <person name="Anderson C."/>
            <person name="Hopkinson B."/>
            <person name="Roe K."/>
            <person name="Barbeau K."/>
            <person name="Gaasterland T."/>
            <person name="Ferriera S."/>
            <person name="Johnson J."/>
            <person name="Kravitz S."/>
            <person name="Beeson K."/>
            <person name="Sutton G."/>
            <person name="Rogers Y.-H."/>
            <person name="Friedman R."/>
            <person name="Frazier M."/>
            <person name="Venter J.C."/>
        </authorList>
    </citation>
    <scope>NUCLEOTIDE SEQUENCE [LARGE SCALE GENOMIC DNA]</scope>
    <source>
        <strain evidence="2 3">ATCC 23134</strain>
    </source>
</reference>
<name>A1ZTP9_MICM2</name>
<dbReference type="OrthoDB" id="9815351at2"/>
<proteinExistence type="predicted"/>
<keyword evidence="3" id="KW-1185">Reference proteome</keyword>
<sequence length="356" mass="41419">MKKILFIYPYPAGVAPSQRFRFEQYIDDLPKEEFTIRKAAFMDAKTWAILYKSGNYFRKAWGILWGFVKRWALMFTLGKYHFVFIHREAAPIGYPLFEWIIAKVWRKKIIYDFDDAIWLPNTSVQNALVAKIKFHQKTALICQWAHKVSVGNEYLGNYARQFNPHVVYNPTTIDTQHLHNHTKDQTQETLVIGWTGSHSTLPYLKGLEPIIRDLETRYEFEFWVIANQAPMLNLKSLVYVPWNKATEIDDLLHFNIGVMPLTNDQWAKGKCGFKALQYMALGVPPLVSPVGVNTRIVQDGVNGFVCDSPQEWQEALEKLLKSSELRTMLGQAARHHVEQHYSVKSNQNNFRLFFSL</sequence>
<dbReference type="CDD" id="cd03801">
    <property type="entry name" value="GT4_PimA-like"/>
    <property type="match status" value="1"/>
</dbReference>
<dbReference type="Gene3D" id="3.40.50.2000">
    <property type="entry name" value="Glycogen Phosphorylase B"/>
    <property type="match status" value="1"/>
</dbReference>
<keyword evidence="2" id="KW-0808">Transferase</keyword>
<dbReference type="AlphaFoldDB" id="A1ZTP9"/>
<gene>
    <name evidence="2" type="ORF">M23134_01632</name>
</gene>